<dbReference type="PANTHER" id="PTHR33048:SF42">
    <property type="entry name" value="INTEGRAL MEMBRANE PROTEIN"/>
    <property type="match status" value="1"/>
</dbReference>
<comment type="subcellular location">
    <subcellularLocation>
        <location evidence="1">Membrane</location>
        <topology evidence="1">Multi-pass membrane protein</topology>
    </subcellularLocation>
</comment>
<sequence>MVTKVPLSENPKGITIYAVLWPLTGVAGIFLALRIYSKTFRRRALWWDDYFIIFSWIMLLLSCCTTSTNVLLGFGLRAPQIPPENFSVFWIISNISGFSSVISVACSKTSFAITLLRLCGPNTWMRWTIYGLLALLNITHYLSAIFFWVSCDPVEKTYRPEIAGECWPVKFTINFSIFVGSCSAFCDFALALLPWRLLLRYNMYNREKIGVAIAMSMGIFAGITCIVKLTTVKVLEEGDFSYNSLPLVLWGFIEPACTIMAASIPMLRHLFKNFRHSSDLDDSAREHSRSPSPTGAAGEEHAYARRELREERFRPRHHHIVDHEQQKAG</sequence>
<evidence type="ECO:0000256" key="6">
    <source>
        <dbReference type="SAM" id="MobiDB-lite"/>
    </source>
</evidence>
<keyword evidence="10" id="KW-1185">Reference proteome</keyword>
<name>A0ABY6RYN5_PODCO</name>
<reference evidence="9" key="1">
    <citation type="submission" date="2018-02" db="EMBL/GenBank/DDBJ databases">
        <authorList>
            <person name="Silar P."/>
        </authorList>
    </citation>
    <scope>NUCLEOTIDE SEQUENCE [LARGE SCALE GENOMIC DNA]</scope>
    <source>
        <strain evidence="9">T</strain>
    </source>
</reference>
<dbReference type="PANTHER" id="PTHR33048">
    <property type="entry name" value="PTH11-LIKE INTEGRAL MEMBRANE PROTEIN (AFU_ORTHOLOGUE AFUA_5G11245)"/>
    <property type="match status" value="1"/>
</dbReference>
<accession>A0ABY6RYN5</accession>
<evidence type="ECO:0000256" key="4">
    <source>
        <dbReference type="ARBA" id="ARBA00023136"/>
    </source>
</evidence>
<feature type="transmembrane region" description="Helical" evidence="7">
    <location>
        <begin position="49"/>
        <end position="76"/>
    </location>
</feature>
<feature type="compositionally biased region" description="Basic and acidic residues" evidence="6">
    <location>
        <begin position="298"/>
        <end position="313"/>
    </location>
</feature>
<feature type="transmembrane region" description="Helical" evidence="7">
    <location>
        <begin position="14"/>
        <end position="37"/>
    </location>
</feature>
<evidence type="ECO:0000256" key="1">
    <source>
        <dbReference type="ARBA" id="ARBA00004141"/>
    </source>
</evidence>
<evidence type="ECO:0000256" key="3">
    <source>
        <dbReference type="ARBA" id="ARBA00022989"/>
    </source>
</evidence>
<protein>
    <recommendedName>
        <fullName evidence="8">Rhodopsin domain-containing protein</fullName>
    </recommendedName>
</protein>
<evidence type="ECO:0000313" key="10">
    <source>
        <dbReference type="Proteomes" id="UP000280685"/>
    </source>
</evidence>
<feature type="transmembrane region" description="Helical" evidence="7">
    <location>
        <begin position="177"/>
        <end position="199"/>
    </location>
</feature>
<evidence type="ECO:0000256" key="2">
    <source>
        <dbReference type="ARBA" id="ARBA00022692"/>
    </source>
</evidence>
<feature type="domain" description="Rhodopsin" evidence="8">
    <location>
        <begin position="33"/>
        <end position="272"/>
    </location>
</feature>
<keyword evidence="2 7" id="KW-0812">Transmembrane</keyword>
<keyword evidence="4 7" id="KW-0472">Membrane</keyword>
<evidence type="ECO:0000256" key="7">
    <source>
        <dbReference type="SAM" id="Phobius"/>
    </source>
</evidence>
<dbReference type="Proteomes" id="UP000280685">
    <property type="component" value="Chromosome 1"/>
</dbReference>
<feature type="transmembrane region" description="Helical" evidence="7">
    <location>
        <begin position="247"/>
        <end position="267"/>
    </location>
</feature>
<feature type="transmembrane region" description="Helical" evidence="7">
    <location>
        <begin position="211"/>
        <end position="235"/>
    </location>
</feature>
<gene>
    <name evidence="9" type="ORF">PODCO_115860</name>
</gene>
<evidence type="ECO:0000256" key="5">
    <source>
        <dbReference type="ARBA" id="ARBA00038359"/>
    </source>
</evidence>
<feature type="compositionally biased region" description="Basic and acidic residues" evidence="6">
    <location>
        <begin position="280"/>
        <end position="289"/>
    </location>
</feature>
<feature type="transmembrane region" description="Helical" evidence="7">
    <location>
        <begin position="88"/>
        <end position="106"/>
    </location>
</feature>
<proteinExistence type="inferred from homology"/>
<evidence type="ECO:0000259" key="8">
    <source>
        <dbReference type="Pfam" id="PF20684"/>
    </source>
</evidence>
<keyword evidence="3 7" id="KW-1133">Transmembrane helix</keyword>
<comment type="similarity">
    <text evidence="5">Belongs to the SAT4 family.</text>
</comment>
<evidence type="ECO:0000313" key="9">
    <source>
        <dbReference type="EMBL" id="VBB73098.1"/>
    </source>
</evidence>
<feature type="region of interest" description="Disordered" evidence="6">
    <location>
        <begin position="280"/>
        <end position="329"/>
    </location>
</feature>
<dbReference type="Pfam" id="PF20684">
    <property type="entry name" value="Fung_rhodopsin"/>
    <property type="match status" value="1"/>
</dbReference>
<organism evidence="9 10">
    <name type="scientific">Podospora comata</name>
    <dbReference type="NCBI Taxonomy" id="48703"/>
    <lineage>
        <taxon>Eukaryota</taxon>
        <taxon>Fungi</taxon>
        <taxon>Dikarya</taxon>
        <taxon>Ascomycota</taxon>
        <taxon>Pezizomycotina</taxon>
        <taxon>Sordariomycetes</taxon>
        <taxon>Sordariomycetidae</taxon>
        <taxon>Sordariales</taxon>
        <taxon>Podosporaceae</taxon>
        <taxon>Podospora</taxon>
    </lineage>
</organism>
<feature type="transmembrane region" description="Helical" evidence="7">
    <location>
        <begin position="127"/>
        <end position="149"/>
    </location>
</feature>
<dbReference type="EMBL" id="LR026964">
    <property type="protein sequence ID" value="VBB73098.1"/>
    <property type="molecule type" value="Genomic_DNA"/>
</dbReference>
<dbReference type="InterPro" id="IPR049326">
    <property type="entry name" value="Rhodopsin_dom_fungi"/>
</dbReference>
<dbReference type="InterPro" id="IPR052337">
    <property type="entry name" value="SAT4-like"/>
</dbReference>